<reference evidence="10 11" key="1">
    <citation type="submission" date="2023-06" db="EMBL/GenBank/DDBJ databases">
        <title>Sporosarcina sp. nov., isolated from Korean traditional fermented seafood 'Jeotgal'.</title>
        <authorList>
            <person name="Yang A.-I."/>
            <person name="Shin N.-R."/>
        </authorList>
    </citation>
    <scope>NUCLEOTIDE SEQUENCE [LARGE SCALE GENOMIC DNA]</scope>
    <source>
        <strain evidence="10 11">KCTC3840</strain>
    </source>
</reference>
<evidence type="ECO:0000256" key="5">
    <source>
        <dbReference type="ARBA" id="ARBA00022741"/>
    </source>
</evidence>
<sequence length="465" mass="52652">MGESLYNKVSAFIRQEKMVKTGDRVLVACSGGVDSIVLLHFLSEQSTQFGIEVGAIHVDHCLRGEESRIDGQVVEEFCKGLGIPFYGTTLPVPDLLESMGGNTQEVCRIGRYRLFEETMSEYGFSVVAIAHHAEDQLETVLMQLAKGQLPKGMPAFRPFGEGKLIRPLLSLMKEDLYEYVKLRTLPFREDPSNEKDDYTRNRYRHHILPVLLHEHPAAAENSVRMAAGLQEDEDFLTDQAKEQVHQLIRLSDNGVLKIHSAKFRSMHVALQKRVIPLLLEYLYNGEILPAFYNAELLNLLIHQFSQDVGSGVVDLPKGWMLQRDYGISTFVQSEKEKPVSQEIPFPPDKWVQWGSVKLRWCKASDVNGTTLDNISEWRYFQLENGARPSIVRSRQPGDRIQLSGMDQPKRVSRLLIDEKVKQSMRDSIPVVVSDQGEVCAIPGIRYSASFTKKPSGDQAYILMMV</sequence>
<dbReference type="PANTHER" id="PTHR43033:SF1">
    <property type="entry name" value="TRNA(ILE)-LYSIDINE SYNTHASE-RELATED"/>
    <property type="match status" value="1"/>
</dbReference>
<dbReference type="RefSeq" id="WP_317936994.1">
    <property type="nucleotide sequence ID" value="NZ_JAUBDH010000013.1"/>
</dbReference>
<keyword evidence="6 8" id="KW-0067">ATP-binding</keyword>
<evidence type="ECO:0000256" key="8">
    <source>
        <dbReference type="HAMAP-Rule" id="MF_01161"/>
    </source>
</evidence>
<comment type="similarity">
    <text evidence="8">Belongs to the tRNA(Ile)-lysidine synthase family.</text>
</comment>
<comment type="domain">
    <text evidence="8">The N-terminal region contains the highly conserved SGGXDS motif, predicted to be a P-loop motif involved in ATP binding.</text>
</comment>
<dbReference type="SUPFAM" id="SSF56037">
    <property type="entry name" value="PheT/TilS domain"/>
    <property type="match status" value="1"/>
</dbReference>
<evidence type="ECO:0000256" key="2">
    <source>
        <dbReference type="ARBA" id="ARBA00022490"/>
    </source>
</evidence>
<protein>
    <recommendedName>
        <fullName evidence="8">tRNA(Ile)-lysidine synthase</fullName>
        <ecNumber evidence="8">6.3.4.19</ecNumber>
    </recommendedName>
    <alternativeName>
        <fullName evidence="8">tRNA(Ile)-2-lysyl-cytidine synthase</fullName>
    </alternativeName>
    <alternativeName>
        <fullName evidence="8">tRNA(Ile)-lysidine synthetase</fullName>
    </alternativeName>
</protein>
<gene>
    <name evidence="8 10" type="primary">tilS</name>
    <name evidence="10" type="ORF">QT716_15055</name>
</gene>
<evidence type="ECO:0000256" key="6">
    <source>
        <dbReference type="ARBA" id="ARBA00022840"/>
    </source>
</evidence>
<dbReference type="NCBIfam" id="TIGR02432">
    <property type="entry name" value="lysidine_TilS_N"/>
    <property type="match status" value="1"/>
</dbReference>
<dbReference type="InterPro" id="IPR011063">
    <property type="entry name" value="TilS/TtcA_N"/>
</dbReference>
<dbReference type="GO" id="GO:0032267">
    <property type="term" value="F:tRNA(Ile)-lysidine synthase activity"/>
    <property type="evidence" value="ECO:0007669"/>
    <property type="project" value="UniProtKB-EC"/>
</dbReference>
<comment type="catalytic activity">
    <reaction evidence="7 8">
        <text>cytidine(34) in tRNA(Ile2) + L-lysine + ATP = lysidine(34) in tRNA(Ile2) + AMP + diphosphate + H(+)</text>
        <dbReference type="Rhea" id="RHEA:43744"/>
        <dbReference type="Rhea" id="RHEA-COMP:10625"/>
        <dbReference type="Rhea" id="RHEA-COMP:10670"/>
        <dbReference type="ChEBI" id="CHEBI:15378"/>
        <dbReference type="ChEBI" id="CHEBI:30616"/>
        <dbReference type="ChEBI" id="CHEBI:32551"/>
        <dbReference type="ChEBI" id="CHEBI:33019"/>
        <dbReference type="ChEBI" id="CHEBI:82748"/>
        <dbReference type="ChEBI" id="CHEBI:83665"/>
        <dbReference type="ChEBI" id="CHEBI:456215"/>
        <dbReference type="EC" id="6.3.4.19"/>
    </reaction>
</comment>
<dbReference type="HAMAP" id="MF_01161">
    <property type="entry name" value="tRNA_Ile_lys_synt"/>
    <property type="match status" value="1"/>
</dbReference>
<dbReference type="EMBL" id="JAUBDH010000013">
    <property type="protein sequence ID" value="MDW0111342.1"/>
    <property type="molecule type" value="Genomic_DNA"/>
</dbReference>
<comment type="function">
    <text evidence="8">Ligates lysine onto the cytidine present at position 34 of the AUA codon-specific tRNA(Ile) that contains the anticodon CAU, in an ATP-dependent manner. Cytidine is converted to lysidine, thus changing the amino acid specificity of the tRNA from methionine to isoleucine.</text>
</comment>
<keyword evidence="4 8" id="KW-0819">tRNA processing</keyword>
<dbReference type="Proteomes" id="UP001280629">
    <property type="component" value="Unassembled WGS sequence"/>
</dbReference>
<dbReference type="SUPFAM" id="SSF82829">
    <property type="entry name" value="MesJ substrate recognition domain-like"/>
    <property type="match status" value="1"/>
</dbReference>
<name>A0ABU4G301_9BACL</name>
<keyword evidence="3 8" id="KW-0436">Ligase</keyword>
<keyword evidence="11" id="KW-1185">Reference proteome</keyword>
<dbReference type="Pfam" id="PF11734">
    <property type="entry name" value="TilS_C"/>
    <property type="match status" value="1"/>
</dbReference>
<dbReference type="SUPFAM" id="SSF52402">
    <property type="entry name" value="Adenine nucleotide alpha hydrolases-like"/>
    <property type="match status" value="1"/>
</dbReference>
<accession>A0ABU4G301</accession>
<dbReference type="SMART" id="SM00977">
    <property type="entry name" value="TilS_C"/>
    <property type="match status" value="1"/>
</dbReference>
<dbReference type="Pfam" id="PF01171">
    <property type="entry name" value="ATP_bind_3"/>
    <property type="match status" value="1"/>
</dbReference>
<dbReference type="InterPro" id="IPR012795">
    <property type="entry name" value="tRNA_Ile_lys_synt_N"/>
</dbReference>
<evidence type="ECO:0000259" key="9">
    <source>
        <dbReference type="SMART" id="SM00977"/>
    </source>
</evidence>
<comment type="subcellular location">
    <subcellularLocation>
        <location evidence="1 8">Cytoplasm</location>
    </subcellularLocation>
</comment>
<evidence type="ECO:0000256" key="7">
    <source>
        <dbReference type="ARBA" id="ARBA00048539"/>
    </source>
</evidence>
<comment type="caution">
    <text evidence="10">The sequence shown here is derived from an EMBL/GenBank/DDBJ whole genome shotgun (WGS) entry which is preliminary data.</text>
</comment>
<dbReference type="CDD" id="cd01992">
    <property type="entry name" value="TilS_N"/>
    <property type="match status" value="1"/>
</dbReference>
<evidence type="ECO:0000256" key="4">
    <source>
        <dbReference type="ARBA" id="ARBA00022694"/>
    </source>
</evidence>
<dbReference type="InterPro" id="IPR012796">
    <property type="entry name" value="Lysidine-tRNA-synth_C"/>
</dbReference>
<evidence type="ECO:0000313" key="10">
    <source>
        <dbReference type="EMBL" id="MDW0111342.1"/>
    </source>
</evidence>
<dbReference type="Gene3D" id="3.30.465.60">
    <property type="match status" value="1"/>
</dbReference>
<keyword evidence="5 8" id="KW-0547">Nucleotide-binding</keyword>
<proteinExistence type="inferred from homology"/>
<dbReference type="NCBIfam" id="TIGR02433">
    <property type="entry name" value="lysidine_TilS_C"/>
    <property type="match status" value="1"/>
</dbReference>
<evidence type="ECO:0000313" key="11">
    <source>
        <dbReference type="Proteomes" id="UP001280629"/>
    </source>
</evidence>
<evidence type="ECO:0000256" key="1">
    <source>
        <dbReference type="ARBA" id="ARBA00004496"/>
    </source>
</evidence>
<feature type="domain" description="Lysidine-tRNA(Ile) synthetase C-terminal" evidence="9">
    <location>
        <begin position="389"/>
        <end position="462"/>
    </location>
</feature>
<dbReference type="PANTHER" id="PTHR43033">
    <property type="entry name" value="TRNA(ILE)-LYSIDINE SYNTHASE-RELATED"/>
    <property type="match status" value="1"/>
</dbReference>
<dbReference type="EC" id="6.3.4.19" evidence="8"/>
<dbReference type="InterPro" id="IPR012094">
    <property type="entry name" value="tRNA_Ile_lys_synt"/>
</dbReference>
<evidence type="ECO:0000256" key="3">
    <source>
        <dbReference type="ARBA" id="ARBA00022598"/>
    </source>
</evidence>
<organism evidence="10 11">
    <name type="scientific">Sporosarcina aquimarina</name>
    <dbReference type="NCBI Taxonomy" id="114975"/>
    <lineage>
        <taxon>Bacteria</taxon>
        <taxon>Bacillati</taxon>
        <taxon>Bacillota</taxon>
        <taxon>Bacilli</taxon>
        <taxon>Bacillales</taxon>
        <taxon>Caryophanaceae</taxon>
        <taxon>Sporosarcina</taxon>
    </lineage>
</organism>
<feature type="binding site" evidence="8">
    <location>
        <begin position="30"/>
        <end position="35"/>
    </location>
    <ligand>
        <name>ATP</name>
        <dbReference type="ChEBI" id="CHEBI:30616"/>
    </ligand>
</feature>
<keyword evidence="2 8" id="KW-0963">Cytoplasm</keyword>
<dbReference type="InterPro" id="IPR014729">
    <property type="entry name" value="Rossmann-like_a/b/a_fold"/>
</dbReference>
<dbReference type="Gene3D" id="3.40.50.620">
    <property type="entry name" value="HUPs"/>
    <property type="match status" value="1"/>
</dbReference>